<feature type="compositionally biased region" description="Polar residues" evidence="1">
    <location>
        <begin position="170"/>
        <end position="181"/>
    </location>
</feature>
<feature type="region of interest" description="Disordered" evidence="1">
    <location>
        <begin position="154"/>
        <end position="181"/>
    </location>
</feature>
<comment type="caution">
    <text evidence="3">The sequence shown here is derived from an EMBL/GenBank/DDBJ whole genome shotgun (WGS) entry which is preliminary data.</text>
</comment>
<dbReference type="SUPFAM" id="SSF46689">
    <property type="entry name" value="Homeodomain-like"/>
    <property type="match status" value="1"/>
</dbReference>
<feature type="compositionally biased region" description="Basic and acidic residues" evidence="1">
    <location>
        <begin position="154"/>
        <end position="169"/>
    </location>
</feature>
<keyword evidence="4" id="KW-1185">Reference proteome</keyword>
<dbReference type="Proteomes" id="UP000011599">
    <property type="component" value="Unassembled WGS sequence"/>
</dbReference>
<feature type="domain" description="Winged helix-turn helix" evidence="2">
    <location>
        <begin position="111"/>
        <end position="166"/>
    </location>
</feature>
<dbReference type="EMBL" id="AOHW01000038">
    <property type="protein sequence ID" value="ELY39302.1"/>
    <property type="molecule type" value="Genomic_DNA"/>
</dbReference>
<dbReference type="AlphaFoldDB" id="L9VQN2"/>
<evidence type="ECO:0000313" key="4">
    <source>
        <dbReference type="Proteomes" id="UP000011599"/>
    </source>
</evidence>
<proteinExistence type="predicted"/>
<organism evidence="3 4">
    <name type="scientific">Natronorubrum tibetense GA33</name>
    <dbReference type="NCBI Taxonomy" id="1114856"/>
    <lineage>
        <taxon>Archaea</taxon>
        <taxon>Methanobacteriati</taxon>
        <taxon>Methanobacteriota</taxon>
        <taxon>Stenosarchaea group</taxon>
        <taxon>Halobacteria</taxon>
        <taxon>Halobacteriales</taxon>
        <taxon>Natrialbaceae</taxon>
        <taxon>Natronorubrum</taxon>
    </lineage>
</organism>
<evidence type="ECO:0000259" key="2">
    <source>
        <dbReference type="Pfam" id="PF13592"/>
    </source>
</evidence>
<dbReference type="InterPro" id="IPR009057">
    <property type="entry name" value="Homeodomain-like_sf"/>
</dbReference>
<evidence type="ECO:0000313" key="3">
    <source>
        <dbReference type="EMBL" id="ELY39302.1"/>
    </source>
</evidence>
<evidence type="ECO:0000256" key="1">
    <source>
        <dbReference type="SAM" id="MobiDB-lite"/>
    </source>
</evidence>
<dbReference type="STRING" id="1114856.GCA_000383975_04455"/>
<protein>
    <submittedName>
        <fullName evidence="3">Transposase (ISHnew96)</fullName>
    </submittedName>
</protein>
<gene>
    <name evidence="3" type="ORF">C496_15632</name>
</gene>
<sequence length="181" mass="21069">MNSLDNVSIEDLRQVLAEVEGKKPTQRLMAAINYLEEDGATLEEVAERYGYTAAWLSQWLDRLERLADEPFEEVVYDEHRSGRPSELSDEEYEQFVEVLHKSPEEIGLDAPAWSVPLARHYLVEEFGVEYCERHIRRLMSEAGLSWKTARPEFHKSDERAQEAWKDGFKKSSTTWTTNTRS</sequence>
<dbReference type="PATRIC" id="fig|1114856.3.peg.3239"/>
<dbReference type="Pfam" id="PF13592">
    <property type="entry name" value="HTH_33"/>
    <property type="match status" value="1"/>
</dbReference>
<dbReference type="eggNOG" id="arCOG02128">
    <property type="taxonomic scope" value="Archaea"/>
</dbReference>
<reference evidence="3 4" key="1">
    <citation type="journal article" date="2014" name="PLoS Genet.">
        <title>Phylogenetically driven sequencing of extremely halophilic archaea reveals strategies for static and dynamic osmo-response.</title>
        <authorList>
            <person name="Becker E.A."/>
            <person name="Seitzer P.M."/>
            <person name="Tritt A."/>
            <person name="Larsen D."/>
            <person name="Krusor M."/>
            <person name="Yao A.I."/>
            <person name="Wu D."/>
            <person name="Madern D."/>
            <person name="Eisen J.A."/>
            <person name="Darling A.E."/>
            <person name="Facciotti M.T."/>
        </authorList>
    </citation>
    <scope>NUCLEOTIDE SEQUENCE [LARGE SCALE GENOMIC DNA]</scope>
    <source>
        <strain evidence="3 4">GA33</strain>
    </source>
</reference>
<dbReference type="InterPro" id="IPR025959">
    <property type="entry name" value="Winged_HTH_dom"/>
</dbReference>
<name>L9VQN2_9EURY</name>
<accession>L9VQN2</accession>